<dbReference type="RefSeq" id="WP_011776843.1">
    <property type="nucleotide sequence ID" value="NC_008712.1"/>
</dbReference>
<geneLocation type="plasmid" evidence="4 5">
    <name>pTC1</name>
</geneLocation>
<dbReference type="Proteomes" id="UP000000637">
    <property type="component" value="Plasmid pTC1"/>
</dbReference>
<evidence type="ECO:0000313" key="4">
    <source>
        <dbReference type="EMBL" id="ABM10399.1"/>
    </source>
</evidence>
<dbReference type="GO" id="GO:0006310">
    <property type="term" value="P:DNA recombination"/>
    <property type="evidence" value="ECO:0007669"/>
    <property type="project" value="UniProtKB-KW"/>
</dbReference>
<gene>
    <name evidence="4" type="ordered locus">AAur_pTC10046</name>
</gene>
<dbReference type="EMBL" id="CP000475">
    <property type="protein sequence ID" value="ABM10399.1"/>
    <property type="molecule type" value="Genomic_DNA"/>
</dbReference>
<evidence type="ECO:0000256" key="1">
    <source>
        <dbReference type="ARBA" id="ARBA00023172"/>
    </source>
</evidence>
<proteinExistence type="predicted"/>
<dbReference type="AlphaFoldDB" id="A1RCF8"/>
<keyword evidence="4" id="KW-0614">Plasmid</keyword>
<reference evidence="4 5" key="1">
    <citation type="journal article" date="2006" name="PLoS Genet.">
        <title>Secrets of soil survival revealed by the genome sequence of Arthrobacter aurescens TC1.</title>
        <authorList>
            <person name="Mongodin E.F."/>
            <person name="Shapir N."/>
            <person name="Daugherty S.C."/>
            <person name="DeBoy R.T."/>
            <person name="Emerson J.B."/>
            <person name="Shvartzbeyn A."/>
            <person name="Radune D."/>
            <person name="Vamathevan J."/>
            <person name="Riggs F."/>
            <person name="Grinberg V."/>
            <person name="Khouri H."/>
            <person name="Wackett L.P."/>
            <person name="Nelson K.E."/>
            <person name="Sadowsky M.J."/>
        </authorList>
    </citation>
    <scope>NUCLEOTIDE SEQUENCE [LARGE SCALE GENOMIC DNA]</scope>
    <source>
        <strain evidence="4 5">TC1</strain>
    </source>
</reference>
<dbReference type="GO" id="GO:0015074">
    <property type="term" value="P:DNA integration"/>
    <property type="evidence" value="ECO:0007669"/>
    <property type="project" value="InterPro"/>
</dbReference>
<name>A1RCF8_PAEAT</name>
<dbReference type="Gene3D" id="1.10.443.10">
    <property type="entry name" value="Intergrase catalytic core"/>
    <property type="match status" value="1"/>
</dbReference>
<organism evidence="4 5">
    <name type="scientific">Paenarthrobacter aurescens (strain TC1)</name>
    <dbReference type="NCBI Taxonomy" id="290340"/>
    <lineage>
        <taxon>Bacteria</taxon>
        <taxon>Bacillati</taxon>
        <taxon>Actinomycetota</taxon>
        <taxon>Actinomycetes</taxon>
        <taxon>Micrococcales</taxon>
        <taxon>Micrococcaceae</taxon>
        <taxon>Paenarthrobacter</taxon>
    </lineage>
</organism>
<feature type="domain" description="Tyr recombinase" evidence="3">
    <location>
        <begin position="7"/>
        <end position="196"/>
    </location>
</feature>
<feature type="region of interest" description="Disordered" evidence="2">
    <location>
        <begin position="179"/>
        <end position="218"/>
    </location>
</feature>
<dbReference type="InterPro" id="IPR013762">
    <property type="entry name" value="Integrase-like_cat_sf"/>
</dbReference>
<evidence type="ECO:0000313" key="5">
    <source>
        <dbReference type="Proteomes" id="UP000000637"/>
    </source>
</evidence>
<evidence type="ECO:0000259" key="3">
    <source>
        <dbReference type="PROSITE" id="PS51898"/>
    </source>
</evidence>
<dbReference type="PROSITE" id="PS51898">
    <property type="entry name" value="TYR_RECOMBINASE"/>
    <property type="match status" value="1"/>
</dbReference>
<dbReference type="KEGG" id="aau:AAur_pTC10046"/>
<dbReference type="SUPFAM" id="SSF56349">
    <property type="entry name" value="DNA breaking-rejoining enzymes"/>
    <property type="match status" value="1"/>
</dbReference>
<dbReference type="OrthoDB" id="9805859at2"/>
<dbReference type="InterPro" id="IPR011010">
    <property type="entry name" value="DNA_brk_join_enz"/>
</dbReference>
<dbReference type="HOGENOM" id="CLU_1264772_0_0_11"/>
<keyword evidence="1" id="KW-0233">DNA recombination</keyword>
<keyword evidence="5" id="KW-1185">Reference proteome</keyword>
<protein>
    <submittedName>
        <fullName evidence="4">Phage integrase family domain protein</fullName>
    </submittedName>
</protein>
<accession>A1RCF8</accession>
<evidence type="ECO:0000256" key="2">
    <source>
        <dbReference type="SAM" id="MobiDB-lite"/>
    </source>
</evidence>
<dbReference type="InterPro" id="IPR002104">
    <property type="entry name" value="Integrase_catalytic"/>
</dbReference>
<dbReference type="Pfam" id="PF00589">
    <property type="entry name" value="Phage_integrase"/>
    <property type="match status" value="1"/>
</dbReference>
<sequence>MATFDPQKRPRWSPQDLGEFVDQVRDDRLFALWMLVATTGIRLDTLLDLRRGDVDMQEARLSLAPQRVQRDDDVPLSVVKRFALDPDAHEALREHAITWDREHVDRSRLRSELLFTSNEGTRLDPEAVNSLFHQHCRRAGLSVVPLQAMRQAYVVAAIETGIPTAVLGERLGRKVTPTTLGAVPRVDPPNQQITAGRRGRNTPARNLDRRGPWRSPSF</sequence>
<dbReference type="GO" id="GO:0003677">
    <property type="term" value="F:DNA binding"/>
    <property type="evidence" value="ECO:0007669"/>
    <property type="project" value="InterPro"/>
</dbReference>